<dbReference type="AlphaFoldDB" id="A0A8K0L682"/>
<name>A0A8K0L682_9PEZI</name>
<keyword evidence="3" id="KW-1185">Reference proteome</keyword>
<evidence type="ECO:0000256" key="1">
    <source>
        <dbReference type="SAM" id="MobiDB-lite"/>
    </source>
</evidence>
<organism evidence="2 3">
    <name type="scientific">Elsinoe batatas</name>
    <dbReference type="NCBI Taxonomy" id="2601811"/>
    <lineage>
        <taxon>Eukaryota</taxon>
        <taxon>Fungi</taxon>
        <taxon>Dikarya</taxon>
        <taxon>Ascomycota</taxon>
        <taxon>Pezizomycotina</taxon>
        <taxon>Dothideomycetes</taxon>
        <taxon>Dothideomycetidae</taxon>
        <taxon>Myriangiales</taxon>
        <taxon>Elsinoaceae</taxon>
        <taxon>Elsinoe</taxon>
    </lineage>
</organism>
<evidence type="ECO:0000313" key="2">
    <source>
        <dbReference type="EMBL" id="KAG8630469.1"/>
    </source>
</evidence>
<gene>
    <name evidence="2" type="ORF">KVT40_002088</name>
</gene>
<protein>
    <submittedName>
        <fullName evidence="2">Uncharacterized protein</fullName>
    </submittedName>
</protein>
<dbReference type="OrthoDB" id="5597432at2759"/>
<dbReference type="Proteomes" id="UP000809789">
    <property type="component" value="Unassembled WGS sequence"/>
</dbReference>
<dbReference type="EMBL" id="JAESVG020000002">
    <property type="protein sequence ID" value="KAG8630469.1"/>
    <property type="molecule type" value="Genomic_DNA"/>
</dbReference>
<feature type="region of interest" description="Disordered" evidence="1">
    <location>
        <begin position="106"/>
        <end position="128"/>
    </location>
</feature>
<evidence type="ECO:0000313" key="3">
    <source>
        <dbReference type="Proteomes" id="UP000809789"/>
    </source>
</evidence>
<proteinExistence type="predicted"/>
<comment type="caution">
    <text evidence="2">The sequence shown here is derived from an EMBL/GenBank/DDBJ whole genome shotgun (WGS) entry which is preliminary data.</text>
</comment>
<reference evidence="2" key="1">
    <citation type="submission" date="2021-07" db="EMBL/GenBank/DDBJ databases">
        <title>Elsinoe batatas strain:CRI-CJ2 Genome sequencing and assembly.</title>
        <authorList>
            <person name="Huang L."/>
        </authorList>
    </citation>
    <scope>NUCLEOTIDE SEQUENCE</scope>
    <source>
        <strain evidence="2">CRI-CJ2</strain>
    </source>
</reference>
<sequence>MSTTTSTTTTTSPSITTTTSTSESSASTSTSTTSSTTSSDPPTTTTSTPLTTITTSTTTTTDFTTTTTDFTTTTTDFTTTTTDFTTTTTDFTTTTTAFTTTTTDFTTTTTTSTTTSETTTTTTSTTTSSTPSSTAFALQVIPFGNSALDNKFVVLNGYTSDDDYAQGAFATDKTAGTAFGYDVAASILARSGGSHNGWAASINLSRGSQPLVTFANPTASTYTTYLAKCMFDSGTGALSCTTQAGAAYKIVVDSRGGNGNSLVWYPAGDSVSSTNVVITLRAVLL</sequence>
<accession>A0A8K0L682</accession>
<feature type="region of interest" description="Disordered" evidence="1">
    <location>
        <begin position="1"/>
        <end position="52"/>
    </location>
</feature>